<proteinExistence type="predicted"/>
<dbReference type="Proteomes" id="UP001159405">
    <property type="component" value="Unassembled WGS sequence"/>
</dbReference>
<sequence>MLLADKYDVPSLTSEIVKYLDGEMDPRSAFDLLTLARQFNDEGLERACWEVIQYNAIAIATSDSFLNVKYDLLFSFVQRSSLRIAETTLFQAVDRWAAKRCEEAGVVADGERKRDVLGEDLLRHFAFPQMQPREFSAVVLPKEILTKDEVIDVFRYFSDVPVKGGIKFKAPSRNSKSKKPPGIAPVRCYPMLGFTRTFRFSPFTDMKLTFAVSEGVFLCGLEFLFANDDNLRSICLSVLCRGEKIKELNAQHRDHYDCNLTYPKSFNNQGTNVFFNRPIRYPPPGARTCYTIVVLETSSRSKECYVHGRSSTRDSSGQSEKRLSFDYCGGCYIEEVPKSGKPFSGFISALLYTNV</sequence>
<dbReference type="Gene3D" id="3.30.710.10">
    <property type="entry name" value="Potassium Channel Kv1.1, Chain A"/>
    <property type="match status" value="1"/>
</dbReference>
<feature type="domain" description="BACK" evidence="1">
    <location>
        <begin position="29"/>
        <end position="140"/>
    </location>
</feature>
<keyword evidence="3" id="KW-1185">Reference proteome</keyword>
<accession>A0ABN8Q3M5</accession>
<dbReference type="PANTHER" id="PTHR45774:SF3">
    <property type="entry name" value="BTB (POZ) DOMAIN-CONTAINING 2B-RELATED"/>
    <property type="match status" value="1"/>
</dbReference>
<organism evidence="2 3">
    <name type="scientific">Porites lobata</name>
    <dbReference type="NCBI Taxonomy" id="104759"/>
    <lineage>
        <taxon>Eukaryota</taxon>
        <taxon>Metazoa</taxon>
        <taxon>Cnidaria</taxon>
        <taxon>Anthozoa</taxon>
        <taxon>Hexacorallia</taxon>
        <taxon>Scleractinia</taxon>
        <taxon>Fungiina</taxon>
        <taxon>Poritidae</taxon>
        <taxon>Porites</taxon>
    </lineage>
</organism>
<dbReference type="SMART" id="SM00875">
    <property type="entry name" value="BACK"/>
    <property type="match status" value="1"/>
</dbReference>
<evidence type="ECO:0000313" key="2">
    <source>
        <dbReference type="EMBL" id="CAH3156595.1"/>
    </source>
</evidence>
<dbReference type="InterPro" id="IPR011705">
    <property type="entry name" value="BACK"/>
</dbReference>
<comment type="caution">
    <text evidence="2">The sequence shown here is derived from an EMBL/GenBank/DDBJ whole genome shotgun (WGS) entry which is preliminary data.</text>
</comment>
<evidence type="ECO:0000259" key="1">
    <source>
        <dbReference type="SMART" id="SM00875"/>
    </source>
</evidence>
<dbReference type="Pfam" id="PF07707">
    <property type="entry name" value="BACK"/>
    <property type="match status" value="1"/>
</dbReference>
<gene>
    <name evidence="2" type="ORF">PLOB_00001865</name>
</gene>
<dbReference type="Gene3D" id="1.25.40.420">
    <property type="match status" value="1"/>
</dbReference>
<dbReference type="PANTHER" id="PTHR45774">
    <property type="entry name" value="BTB/POZ DOMAIN-CONTAINING"/>
    <property type="match status" value="1"/>
</dbReference>
<dbReference type="InterPro" id="IPR011333">
    <property type="entry name" value="SKP1/BTB/POZ_sf"/>
</dbReference>
<protein>
    <recommendedName>
        <fullName evidence="1">BACK domain-containing protein</fullName>
    </recommendedName>
</protein>
<evidence type="ECO:0000313" key="3">
    <source>
        <dbReference type="Proteomes" id="UP001159405"/>
    </source>
</evidence>
<reference evidence="2 3" key="1">
    <citation type="submission" date="2022-05" db="EMBL/GenBank/DDBJ databases">
        <authorList>
            <consortium name="Genoscope - CEA"/>
            <person name="William W."/>
        </authorList>
    </citation>
    <scope>NUCLEOTIDE SEQUENCE [LARGE SCALE GENOMIC DNA]</scope>
</reference>
<dbReference type="EMBL" id="CALNXK010000105">
    <property type="protein sequence ID" value="CAH3156595.1"/>
    <property type="molecule type" value="Genomic_DNA"/>
</dbReference>
<name>A0ABN8Q3M5_9CNID</name>